<dbReference type="Pfam" id="PF00213">
    <property type="entry name" value="OSCP"/>
    <property type="match status" value="1"/>
</dbReference>
<protein>
    <recommendedName>
        <fullName evidence="3">ATP synthase subunit 5, mitochondrial</fullName>
    </recommendedName>
</protein>
<dbReference type="AlphaFoldDB" id="A0A0C2TG40"/>
<dbReference type="OrthoDB" id="1262810at2759"/>
<dbReference type="NCBIfam" id="TIGR01145">
    <property type="entry name" value="ATP_synt_delta"/>
    <property type="match status" value="1"/>
</dbReference>
<evidence type="ECO:0000256" key="7">
    <source>
        <dbReference type="ARBA" id="ARBA00023136"/>
    </source>
</evidence>
<keyword evidence="5" id="KW-0375">Hydrogen ion transport</keyword>
<evidence type="ECO:0000256" key="3">
    <source>
        <dbReference type="ARBA" id="ARBA00014723"/>
    </source>
</evidence>
<dbReference type="HOGENOM" id="CLU_085114_0_0_1"/>
<accession>A0A0C2TG40</accession>
<dbReference type="InParanoid" id="A0A0C2TG40"/>
<keyword evidence="4" id="KW-0813">Transport</keyword>
<name>A0A0C2TG40_AMAMK</name>
<dbReference type="GO" id="GO:0016020">
    <property type="term" value="C:membrane"/>
    <property type="evidence" value="ECO:0007669"/>
    <property type="project" value="UniProtKB-SubCell"/>
</dbReference>
<evidence type="ECO:0000256" key="4">
    <source>
        <dbReference type="ARBA" id="ARBA00022448"/>
    </source>
</evidence>
<dbReference type="FunCoup" id="A0A0C2TG40">
    <property type="interactions" value="282"/>
</dbReference>
<dbReference type="PANTHER" id="PTHR11910">
    <property type="entry name" value="ATP SYNTHASE DELTA CHAIN"/>
    <property type="match status" value="1"/>
</dbReference>
<dbReference type="STRING" id="946122.A0A0C2TG40"/>
<proteinExistence type="inferred from homology"/>
<comment type="subcellular location">
    <subcellularLocation>
        <location evidence="1">Membrane</location>
    </subcellularLocation>
</comment>
<dbReference type="Proteomes" id="UP000054549">
    <property type="component" value="Unassembled WGS sequence"/>
</dbReference>
<gene>
    <name evidence="9" type="ORF">M378DRAFT_161476</name>
</gene>
<dbReference type="EMBL" id="KN818239">
    <property type="protein sequence ID" value="KIL65849.1"/>
    <property type="molecule type" value="Genomic_DNA"/>
</dbReference>
<dbReference type="Gene3D" id="1.10.520.20">
    <property type="entry name" value="N-terminal domain of the delta subunit of the F1F0-ATP synthase"/>
    <property type="match status" value="1"/>
</dbReference>
<dbReference type="InterPro" id="IPR000711">
    <property type="entry name" value="ATPase_OSCP/dsu"/>
</dbReference>
<evidence type="ECO:0000256" key="2">
    <source>
        <dbReference type="ARBA" id="ARBA00007046"/>
    </source>
</evidence>
<reference evidence="9 10" key="1">
    <citation type="submission" date="2014-04" db="EMBL/GenBank/DDBJ databases">
        <title>Evolutionary Origins and Diversification of the Mycorrhizal Mutualists.</title>
        <authorList>
            <consortium name="DOE Joint Genome Institute"/>
            <consortium name="Mycorrhizal Genomics Consortium"/>
            <person name="Kohler A."/>
            <person name="Kuo A."/>
            <person name="Nagy L.G."/>
            <person name="Floudas D."/>
            <person name="Copeland A."/>
            <person name="Barry K.W."/>
            <person name="Cichocki N."/>
            <person name="Veneault-Fourrey C."/>
            <person name="LaButti K."/>
            <person name="Lindquist E.A."/>
            <person name="Lipzen A."/>
            <person name="Lundell T."/>
            <person name="Morin E."/>
            <person name="Murat C."/>
            <person name="Riley R."/>
            <person name="Ohm R."/>
            <person name="Sun H."/>
            <person name="Tunlid A."/>
            <person name="Henrissat B."/>
            <person name="Grigoriev I.V."/>
            <person name="Hibbett D.S."/>
            <person name="Martin F."/>
        </authorList>
    </citation>
    <scope>NUCLEOTIDE SEQUENCE [LARGE SCALE GENOMIC DNA]</scope>
    <source>
        <strain evidence="9 10">Koide BX008</strain>
    </source>
</reference>
<evidence type="ECO:0000256" key="6">
    <source>
        <dbReference type="ARBA" id="ARBA00023065"/>
    </source>
</evidence>
<dbReference type="InterPro" id="IPR026015">
    <property type="entry name" value="ATP_synth_OSCP/delta_N_sf"/>
</dbReference>
<keyword evidence="8" id="KW-0066">ATP synthesis</keyword>
<dbReference type="SUPFAM" id="SSF47928">
    <property type="entry name" value="N-terminal domain of the delta subunit of the F1F0-ATP synthase"/>
    <property type="match status" value="1"/>
</dbReference>
<evidence type="ECO:0000256" key="1">
    <source>
        <dbReference type="ARBA" id="ARBA00004370"/>
    </source>
</evidence>
<comment type="similarity">
    <text evidence="2">Belongs to the ATPase delta chain family.</text>
</comment>
<sequence length="211" mass="22508">MLLASATRHVTATPRLGQRAASAIASKYSNATYKAALSKSPATLTKVHSELTTLAGTLKSKPEISAFVHNPTLSNKDRLSGLSTLFSTLEGPKKEPLSDVTKNLLKVLSDNGRLGETEGVIEEFNELVAQYKGELTVLVTSAKPLPKDVVTRLETTLKQSQAGQKAKVLKLVNKVNPSVLGGIVVDFGDKTIDLSVSSRVTKLNNALQQSV</sequence>
<keyword evidence="7" id="KW-0472">Membrane</keyword>
<dbReference type="PRINTS" id="PR00125">
    <property type="entry name" value="ATPASEDELTA"/>
</dbReference>
<evidence type="ECO:0000256" key="5">
    <source>
        <dbReference type="ARBA" id="ARBA00022781"/>
    </source>
</evidence>
<keyword evidence="6" id="KW-0406">Ion transport</keyword>
<evidence type="ECO:0000256" key="8">
    <source>
        <dbReference type="ARBA" id="ARBA00023310"/>
    </source>
</evidence>
<evidence type="ECO:0000313" key="10">
    <source>
        <dbReference type="Proteomes" id="UP000054549"/>
    </source>
</evidence>
<dbReference type="HAMAP" id="MF_01416">
    <property type="entry name" value="ATP_synth_delta_bact"/>
    <property type="match status" value="1"/>
</dbReference>
<evidence type="ECO:0000313" key="9">
    <source>
        <dbReference type="EMBL" id="KIL65849.1"/>
    </source>
</evidence>
<keyword evidence="10" id="KW-1185">Reference proteome</keyword>
<organism evidence="9 10">
    <name type="scientific">Amanita muscaria (strain Koide BX008)</name>
    <dbReference type="NCBI Taxonomy" id="946122"/>
    <lineage>
        <taxon>Eukaryota</taxon>
        <taxon>Fungi</taxon>
        <taxon>Dikarya</taxon>
        <taxon>Basidiomycota</taxon>
        <taxon>Agaricomycotina</taxon>
        <taxon>Agaricomycetes</taxon>
        <taxon>Agaricomycetidae</taxon>
        <taxon>Agaricales</taxon>
        <taxon>Pluteineae</taxon>
        <taxon>Amanitaceae</taxon>
        <taxon>Amanita</taxon>
    </lineage>
</organism>
<dbReference type="GO" id="GO:0046933">
    <property type="term" value="F:proton-transporting ATP synthase activity, rotational mechanism"/>
    <property type="evidence" value="ECO:0007669"/>
    <property type="project" value="InterPro"/>
</dbReference>